<dbReference type="AlphaFoldDB" id="A0A6G4TV53"/>
<dbReference type="InterPro" id="IPR029058">
    <property type="entry name" value="AB_hydrolase_fold"/>
</dbReference>
<keyword evidence="3" id="KW-1185">Reference proteome</keyword>
<dbReference type="Pfam" id="PF00561">
    <property type="entry name" value="Abhydrolase_1"/>
    <property type="match status" value="1"/>
</dbReference>
<dbReference type="GO" id="GO:0016787">
    <property type="term" value="F:hydrolase activity"/>
    <property type="evidence" value="ECO:0007669"/>
    <property type="project" value="UniProtKB-KW"/>
</dbReference>
<dbReference type="InterPro" id="IPR050266">
    <property type="entry name" value="AB_hydrolase_sf"/>
</dbReference>
<dbReference type="RefSeq" id="WP_165231089.1">
    <property type="nucleotide sequence ID" value="NZ_JAAKZV010000006.1"/>
</dbReference>
<gene>
    <name evidence="2" type="ORF">G5C51_03000</name>
</gene>
<sequence>MPIFTSYDGTQLAYHEEGEGPPLVCLPGGAMRASEYLGDLGGLTAHRTLLRLDLRGTGESAVPADAGTYRVDRQVADVEALRAHLGLDAVDLLAHSAGAVLATRYAFAHPERIRRLVLVTPGMWNLGLGDDLGMRREALELRTDEPWYPEAKAALDALAAGEAPGPEIMDAVRPLTYGRWDAAAQAHAAGRTRQFNFEAAAAFAGADDPDASRAAAARLAAPVLVLAGELDGYPRPRTAREAAALFPAGEAAALPGAAHYPWLDAPTRFTAVVEGFLAG</sequence>
<dbReference type="PANTHER" id="PTHR43798:SF33">
    <property type="entry name" value="HYDROLASE, PUTATIVE (AFU_ORTHOLOGUE AFUA_2G14860)-RELATED"/>
    <property type="match status" value="1"/>
</dbReference>
<accession>A0A6G4TV53</accession>
<evidence type="ECO:0000259" key="1">
    <source>
        <dbReference type="Pfam" id="PF00561"/>
    </source>
</evidence>
<dbReference type="GO" id="GO:0016020">
    <property type="term" value="C:membrane"/>
    <property type="evidence" value="ECO:0007669"/>
    <property type="project" value="TreeGrafter"/>
</dbReference>
<dbReference type="EMBL" id="JAAKZV010000006">
    <property type="protein sequence ID" value="NGN62871.1"/>
    <property type="molecule type" value="Genomic_DNA"/>
</dbReference>
<dbReference type="Proteomes" id="UP000481583">
    <property type="component" value="Unassembled WGS sequence"/>
</dbReference>
<dbReference type="PANTHER" id="PTHR43798">
    <property type="entry name" value="MONOACYLGLYCEROL LIPASE"/>
    <property type="match status" value="1"/>
</dbReference>
<dbReference type="SUPFAM" id="SSF53474">
    <property type="entry name" value="alpha/beta-Hydrolases"/>
    <property type="match status" value="1"/>
</dbReference>
<proteinExistence type="predicted"/>
<evidence type="ECO:0000313" key="3">
    <source>
        <dbReference type="Proteomes" id="UP000481583"/>
    </source>
</evidence>
<organism evidence="2 3">
    <name type="scientific">Streptomyces coryli</name>
    <dbReference type="NCBI Taxonomy" id="1128680"/>
    <lineage>
        <taxon>Bacteria</taxon>
        <taxon>Bacillati</taxon>
        <taxon>Actinomycetota</taxon>
        <taxon>Actinomycetes</taxon>
        <taxon>Kitasatosporales</taxon>
        <taxon>Streptomycetaceae</taxon>
        <taxon>Streptomyces</taxon>
    </lineage>
</organism>
<dbReference type="Gene3D" id="3.40.50.1820">
    <property type="entry name" value="alpha/beta hydrolase"/>
    <property type="match status" value="1"/>
</dbReference>
<evidence type="ECO:0000313" key="2">
    <source>
        <dbReference type="EMBL" id="NGN62871.1"/>
    </source>
</evidence>
<protein>
    <submittedName>
        <fullName evidence="2">Alpha/beta hydrolase</fullName>
    </submittedName>
</protein>
<dbReference type="InterPro" id="IPR000073">
    <property type="entry name" value="AB_hydrolase_1"/>
</dbReference>
<reference evidence="2 3" key="1">
    <citation type="submission" date="2020-02" db="EMBL/GenBank/DDBJ databases">
        <title>Whole-genome analyses of novel actinobacteria.</title>
        <authorList>
            <person name="Sahin N."/>
        </authorList>
    </citation>
    <scope>NUCLEOTIDE SEQUENCE [LARGE SCALE GENOMIC DNA]</scope>
    <source>
        <strain evidence="2 3">A7024</strain>
    </source>
</reference>
<keyword evidence="2" id="KW-0378">Hydrolase</keyword>
<comment type="caution">
    <text evidence="2">The sequence shown here is derived from an EMBL/GenBank/DDBJ whole genome shotgun (WGS) entry which is preliminary data.</text>
</comment>
<feature type="domain" description="AB hydrolase-1" evidence="1">
    <location>
        <begin position="21"/>
        <end position="265"/>
    </location>
</feature>
<name>A0A6G4TV53_9ACTN</name>